<keyword evidence="2" id="KW-0472">Membrane</keyword>
<keyword evidence="2" id="KW-0812">Transmembrane</keyword>
<organism evidence="3 4">
    <name type="scientific">Schizophyllum amplum</name>
    <dbReference type="NCBI Taxonomy" id="97359"/>
    <lineage>
        <taxon>Eukaryota</taxon>
        <taxon>Fungi</taxon>
        <taxon>Dikarya</taxon>
        <taxon>Basidiomycota</taxon>
        <taxon>Agaricomycotina</taxon>
        <taxon>Agaricomycetes</taxon>
        <taxon>Agaricomycetidae</taxon>
        <taxon>Agaricales</taxon>
        <taxon>Schizophyllaceae</taxon>
        <taxon>Schizophyllum</taxon>
    </lineage>
</organism>
<evidence type="ECO:0000256" key="2">
    <source>
        <dbReference type="SAM" id="Phobius"/>
    </source>
</evidence>
<evidence type="ECO:0000313" key="3">
    <source>
        <dbReference type="EMBL" id="TRM63633.1"/>
    </source>
</evidence>
<proteinExistence type="predicted"/>
<protein>
    <submittedName>
        <fullName evidence="3">Uncharacterized protein</fullName>
    </submittedName>
</protein>
<dbReference type="Proteomes" id="UP000320762">
    <property type="component" value="Unassembled WGS sequence"/>
</dbReference>
<evidence type="ECO:0000313" key="4">
    <source>
        <dbReference type="Proteomes" id="UP000320762"/>
    </source>
</evidence>
<comment type="caution">
    <text evidence="3">The sequence shown here is derived from an EMBL/GenBank/DDBJ whole genome shotgun (WGS) entry which is preliminary data.</text>
</comment>
<accession>A0A550CFQ9</accession>
<sequence length="179" mass="19573">MARGCSIACLVRSSHLLLPIHSPNLPHHLMISISNLRPTPASASTRVSVSNPSLWRVWRRQHGESPRTLNGAPVRATDGNLDHRQSPVIERPPPPLYTRHVCPTPLTLELSACSWPSSPYIISPMSIAALELKLRGAVHAPDIFHVKAADHILIFLQLVLDIYLYLLMLAATRGIAGGG</sequence>
<keyword evidence="2" id="KW-1133">Transmembrane helix</keyword>
<reference evidence="3 4" key="1">
    <citation type="journal article" date="2019" name="New Phytol.">
        <title>Comparative genomics reveals unique wood-decay strategies and fruiting body development in the Schizophyllaceae.</title>
        <authorList>
            <person name="Almasi E."/>
            <person name="Sahu N."/>
            <person name="Krizsan K."/>
            <person name="Balint B."/>
            <person name="Kovacs G.M."/>
            <person name="Kiss B."/>
            <person name="Cseklye J."/>
            <person name="Drula E."/>
            <person name="Henrissat B."/>
            <person name="Nagy I."/>
            <person name="Chovatia M."/>
            <person name="Adam C."/>
            <person name="LaButti K."/>
            <person name="Lipzen A."/>
            <person name="Riley R."/>
            <person name="Grigoriev I.V."/>
            <person name="Nagy L.G."/>
        </authorList>
    </citation>
    <scope>NUCLEOTIDE SEQUENCE [LARGE SCALE GENOMIC DNA]</scope>
    <source>
        <strain evidence="3 4">NL-1724</strain>
    </source>
</reference>
<gene>
    <name evidence="3" type="ORF">BD626DRAFT_274610</name>
</gene>
<name>A0A550CFQ9_9AGAR</name>
<feature type="transmembrane region" description="Helical" evidence="2">
    <location>
        <begin position="152"/>
        <end position="171"/>
    </location>
</feature>
<feature type="region of interest" description="Disordered" evidence="1">
    <location>
        <begin position="64"/>
        <end position="89"/>
    </location>
</feature>
<keyword evidence="4" id="KW-1185">Reference proteome</keyword>
<dbReference type="EMBL" id="VDMD01000009">
    <property type="protein sequence ID" value="TRM63633.1"/>
    <property type="molecule type" value="Genomic_DNA"/>
</dbReference>
<evidence type="ECO:0000256" key="1">
    <source>
        <dbReference type="SAM" id="MobiDB-lite"/>
    </source>
</evidence>
<dbReference type="AlphaFoldDB" id="A0A550CFQ9"/>